<evidence type="ECO:0000259" key="1">
    <source>
        <dbReference type="PROSITE" id="PS50043"/>
    </source>
</evidence>
<feature type="domain" description="HTH luxR-type" evidence="1">
    <location>
        <begin position="292"/>
        <end position="357"/>
    </location>
</feature>
<dbReference type="GO" id="GO:0003677">
    <property type="term" value="F:DNA binding"/>
    <property type="evidence" value="ECO:0007669"/>
    <property type="project" value="InterPro"/>
</dbReference>
<protein>
    <submittedName>
        <fullName evidence="2">LuxR family transcriptional regulator</fullName>
    </submittedName>
</protein>
<dbReference type="PROSITE" id="PS50043">
    <property type="entry name" value="HTH_LUXR_2"/>
    <property type="match status" value="1"/>
</dbReference>
<accession>A0A6B8KDV4</accession>
<dbReference type="AlphaFoldDB" id="A0A6B8KDV4"/>
<proteinExistence type="predicted"/>
<dbReference type="InterPro" id="IPR000792">
    <property type="entry name" value="Tscrpt_reg_LuxR_C"/>
</dbReference>
<keyword evidence="3" id="KW-1185">Reference proteome</keyword>
<name>A0A6B8KDV4_9HYPH</name>
<dbReference type="InterPro" id="IPR036388">
    <property type="entry name" value="WH-like_DNA-bd_sf"/>
</dbReference>
<dbReference type="SUPFAM" id="SSF46894">
    <property type="entry name" value="C-terminal effector domain of the bipartite response regulators"/>
    <property type="match status" value="1"/>
</dbReference>
<dbReference type="Proteomes" id="UP000309061">
    <property type="component" value="Chromosome"/>
</dbReference>
<evidence type="ECO:0000313" key="3">
    <source>
        <dbReference type="Proteomes" id="UP000309061"/>
    </source>
</evidence>
<organism evidence="2 3">
    <name type="scientific">Methylocystis heyeri</name>
    <dbReference type="NCBI Taxonomy" id="391905"/>
    <lineage>
        <taxon>Bacteria</taxon>
        <taxon>Pseudomonadati</taxon>
        <taxon>Pseudomonadota</taxon>
        <taxon>Alphaproteobacteria</taxon>
        <taxon>Hyphomicrobiales</taxon>
        <taxon>Methylocystaceae</taxon>
        <taxon>Methylocystis</taxon>
    </lineage>
</organism>
<dbReference type="GO" id="GO:0006355">
    <property type="term" value="P:regulation of DNA-templated transcription"/>
    <property type="evidence" value="ECO:0007669"/>
    <property type="project" value="InterPro"/>
</dbReference>
<reference evidence="2 3" key="1">
    <citation type="submission" date="2019-11" db="EMBL/GenBank/DDBJ databases">
        <title>The genome sequence of Methylocystis heyeri.</title>
        <authorList>
            <person name="Oshkin I.Y."/>
            <person name="Miroshnikov K."/>
            <person name="Dedysh S.N."/>
        </authorList>
    </citation>
    <scope>NUCLEOTIDE SEQUENCE [LARGE SCALE GENOMIC DNA]</scope>
    <source>
        <strain evidence="2 3">H2</strain>
    </source>
</reference>
<dbReference type="SMART" id="SM00421">
    <property type="entry name" value="HTH_LUXR"/>
    <property type="match status" value="1"/>
</dbReference>
<dbReference type="OrthoDB" id="7444822at2"/>
<dbReference type="KEGG" id="mhey:H2LOC_002310"/>
<gene>
    <name evidence="2" type="ORF">H2LOC_002310</name>
</gene>
<dbReference type="InterPro" id="IPR016032">
    <property type="entry name" value="Sig_transdc_resp-reg_C-effctor"/>
</dbReference>
<dbReference type="Gene3D" id="1.10.10.10">
    <property type="entry name" value="Winged helix-like DNA-binding domain superfamily/Winged helix DNA-binding domain"/>
    <property type="match status" value="1"/>
</dbReference>
<dbReference type="EMBL" id="CP046052">
    <property type="protein sequence ID" value="QGM44613.1"/>
    <property type="molecule type" value="Genomic_DNA"/>
</dbReference>
<evidence type="ECO:0000313" key="2">
    <source>
        <dbReference type="EMBL" id="QGM44613.1"/>
    </source>
</evidence>
<dbReference type="RefSeq" id="WP_136494911.1">
    <property type="nucleotide sequence ID" value="NZ_CP046052.1"/>
</dbReference>
<sequence length="362" mass="38062">MADFENLVDRIYEAAADADLWPQVMHDLGGAVDGAGGIILTRRSDAWLGWRYSAALAPGAEEFMRDGATRTQATARMLALNRAGFADAQEVFTEEEYLADPLIAEWGALAGLHHAAATAIPVPSGDFVVVQVNRRIGQQCFSRGDLARLDAFRPHLARAGLLAARWRLQKLRAAAEALAMIGLPAAVLDATGKVLAANALIEGLRSHLMWLPKDRIALVDPAANELLRRAIAEVDDPTASSVRSFPVKGAAGDPVVVHLIPATGTARDLFEGGFSVLAVTPLAAPSAPDAALIQGLFDLTAAEARVAGGVAEGLTLDEIAARHGVTVGTIRSQIKSVFAKTGAARQSQLAALLAAQTKIPLK</sequence>